<dbReference type="AlphaFoldDB" id="A0A0A9E2X2"/>
<reference evidence="1" key="1">
    <citation type="submission" date="2014-09" db="EMBL/GenBank/DDBJ databases">
        <authorList>
            <person name="Magalhaes I.L.F."/>
            <person name="Oliveira U."/>
            <person name="Santos F.R."/>
            <person name="Vidigal T.H.D.A."/>
            <person name="Brescovit A.D."/>
            <person name="Santos A.J."/>
        </authorList>
    </citation>
    <scope>NUCLEOTIDE SEQUENCE</scope>
    <source>
        <tissue evidence="1">Shoot tissue taken approximately 20 cm above the soil surface</tissue>
    </source>
</reference>
<name>A0A0A9E2X2_ARUDO</name>
<dbReference type="EMBL" id="GBRH01205650">
    <property type="protein sequence ID" value="JAD92245.1"/>
    <property type="molecule type" value="Transcribed_RNA"/>
</dbReference>
<accession>A0A0A9E2X2</accession>
<reference evidence="1" key="2">
    <citation type="journal article" date="2015" name="Data Brief">
        <title>Shoot transcriptome of the giant reed, Arundo donax.</title>
        <authorList>
            <person name="Barrero R.A."/>
            <person name="Guerrero F.D."/>
            <person name="Moolhuijzen P."/>
            <person name="Goolsby J.A."/>
            <person name="Tidwell J."/>
            <person name="Bellgard S.E."/>
            <person name="Bellgard M.I."/>
        </authorList>
    </citation>
    <scope>NUCLEOTIDE SEQUENCE</scope>
    <source>
        <tissue evidence="1">Shoot tissue taken approximately 20 cm above the soil surface</tissue>
    </source>
</reference>
<protein>
    <submittedName>
        <fullName evidence="1">Uncharacterized protein</fullName>
    </submittedName>
</protein>
<organism evidence="1">
    <name type="scientific">Arundo donax</name>
    <name type="common">Giant reed</name>
    <name type="synonym">Donax arundinaceus</name>
    <dbReference type="NCBI Taxonomy" id="35708"/>
    <lineage>
        <taxon>Eukaryota</taxon>
        <taxon>Viridiplantae</taxon>
        <taxon>Streptophyta</taxon>
        <taxon>Embryophyta</taxon>
        <taxon>Tracheophyta</taxon>
        <taxon>Spermatophyta</taxon>
        <taxon>Magnoliopsida</taxon>
        <taxon>Liliopsida</taxon>
        <taxon>Poales</taxon>
        <taxon>Poaceae</taxon>
        <taxon>PACMAD clade</taxon>
        <taxon>Arundinoideae</taxon>
        <taxon>Arundineae</taxon>
        <taxon>Arundo</taxon>
    </lineage>
</organism>
<evidence type="ECO:0000313" key="1">
    <source>
        <dbReference type="EMBL" id="JAD92245.1"/>
    </source>
</evidence>
<sequence length="61" mass="7222">MSTETNIQKIVLEVFYMHFKNFTTICHDIFYHPQLLKLSAICSMGKCSCQKMCAYERKCYT</sequence>
<proteinExistence type="predicted"/>